<dbReference type="InterPro" id="IPR003772">
    <property type="entry name" value="YceD"/>
</dbReference>
<dbReference type="AlphaFoldDB" id="A0A133PMA0"/>
<dbReference type="RefSeq" id="WP_060800355.1">
    <property type="nucleotide sequence ID" value="NZ_KQ957101.1"/>
</dbReference>
<reference evidence="1 2" key="1">
    <citation type="submission" date="2016-01" db="EMBL/GenBank/DDBJ databases">
        <authorList>
            <person name="Oliw E.H."/>
        </authorList>
    </citation>
    <scope>NUCLEOTIDE SEQUENCE [LARGE SCALE GENOMIC DNA]</scope>
    <source>
        <strain evidence="1 2">CMW7756A</strain>
    </source>
</reference>
<comment type="caution">
    <text evidence="1">The sequence shown here is derived from an EMBL/GenBank/DDBJ whole genome shotgun (WGS) entry which is preliminary data.</text>
</comment>
<dbReference type="PANTHER" id="PTHR34374">
    <property type="entry name" value="LARGE RIBOSOMAL RNA SUBUNIT ACCUMULATION PROTEIN YCED HOMOLOG 1, CHLOROPLASTIC"/>
    <property type="match status" value="1"/>
</dbReference>
<gene>
    <name evidence="1" type="ORF">HMPREF3229_01293</name>
</gene>
<dbReference type="Proteomes" id="UP000070174">
    <property type="component" value="Unassembled WGS sequence"/>
</dbReference>
<dbReference type="EMBL" id="LRQE01000034">
    <property type="protein sequence ID" value="KXA29667.1"/>
    <property type="molecule type" value="Genomic_DNA"/>
</dbReference>
<dbReference type="PATRIC" id="fig|54005.3.peg.1276"/>
<dbReference type="PANTHER" id="PTHR34374:SF1">
    <property type="entry name" value="LARGE RIBOSOMAL RNA SUBUNIT ACCUMULATION PROTEIN YCED HOMOLOG 1, CHLOROPLASTIC"/>
    <property type="match status" value="1"/>
</dbReference>
<dbReference type="Pfam" id="PF02620">
    <property type="entry name" value="YceD"/>
    <property type="match status" value="1"/>
</dbReference>
<sequence>MKLDLSTFLSSDEVRLDFEGILEENDTDLNLEDLNLIYPIEYNGYIHDLTGELELCLNISYKFKANCDRCLKEFVNEKETSYIAYNFKDPSLYDEDSVDEYFKIKNDSIDLSEIIFSQILTSINGKNLCSQDCKGLCPHCGKNLNDGPCDCVEEEIEEEVVDPRFGKLLDLFKDEEV</sequence>
<name>A0A133PMA0_9FIRM</name>
<proteinExistence type="predicted"/>
<evidence type="ECO:0000313" key="2">
    <source>
        <dbReference type="Proteomes" id="UP000070174"/>
    </source>
</evidence>
<accession>A0A133PMA0</accession>
<organism evidence="1">
    <name type="scientific">Peptoniphilus harei</name>
    <dbReference type="NCBI Taxonomy" id="54005"/>
    <lineage>
        <taxon>Bacteria</taxon>
        <taxon>Bacillati</taxon>
        <taxon>Bacillota</taxon>
        <taxon>Tissierellia</taxon>
        <taxon>Tissierellales</taxon>
        <taxon>Peptoniphilaceae</taxon>
        <taxon>Peptoniphilus</taxon>
    </lineage>
</organism>
<protein>
    <submittedName>
        <fullName evidence="1">Putative ACR</fullName>
    </submittedName>
</protein>
<evidence type="ECO:0000313" key="1">
    <source>
        <dbReference type="EMBL" id="KXA29667.1"/>
    </source>
</evidence>